<evidence type="ECO:0000313" key="2">
    <source>
        <dbReference type="Proteomes" id="UP001066276"/>
    </source>
</evidence>
<keyword evidence="2" id="KW-1185">Reference proteome</keyword>
<organism evidence="1 2">
    <name type="scientific">Pleurodeles waltl</name>
    <name type="common">Iberian ribbed newt</name>
    <dbReference type="NCBI Taxonomy" id="8319"/>
    <lineage>
        <taxon>Eukaryota</taxon>
        <taxon>Metazoa</taxon>
        <taxon>Chordata</taxon>
        <taxon>Craniata</taxon>
        <taxon>Vertebrata</taxon>
        <taxon>Euteleostomi</taxon>
        <taxon>Amphibia</taxon>
        <taxon>Batrachia</taxon>
        <taxon>Caudata</taxon>
        <taxon>Salamandroidea</taxon>
        <taxon>Salamandridae</taxon>
        <taxon>Pleurodelinae</taxon>
        <taxon>Pleurodeles</taxon>
    </lineage>
</organism>
<gene>
    <name evidence="1" type="ORF">NDU88_002626</name>
</gene>
<dbReference type="AlphaFoldDB" id="A0AAV7LD03"/>
<comment type="caution">
    <text evidence="1">The sequence shown here is derived from an EMBL/GenBank/DDBJ whole genome shotgun (WGS) entry which is preliminary data.</text>
</comment>
<proteinExistence type="predicted"/>
<accession>A0AAV7LD03</accession>
<name>A0AAV7LD03_PLEWA</name>
<dbReference type="EMBL" id="JANPWB010000015">
    <property type="protein sequence ID" value="KAJ1089475.1"/>
    <property type="molecule type" value="Genomic_DNA"/>
</dbReference>
<sequence>MNGVDVASLRHSLPAGLLLCSLGSTDLGEALLGGLLGLVVGAGWTRSSSQLPQTPTLEYAITDYAVLSPRVGCLLQDASARPSRSTTSVLSADAPGRRCPLRVAARPPR</sequence>
<dbReference type="Proteomes" id="UP001066276">
    <property type="component" value="Chromosome 11"/>
</dbReference>
<reference evidence="1" key="1">
    <citation type="journal article" date="2022" name="bioRxiv">
        <title>Sequencing and chromosome-scale assembly of the giantPleurodeles waltlgenome.</title>
        <authorList>
            <person name="Brown T."/>
            <person name="Elewa A."/>
            <person name="Iarovenko S."/>
            <person name="Subramanian E."/>
            <person name="Araus A.J."/>
            <person name="Petzold A."/>
            <person name="Susuki M."/>
            <person name="Suzuki K.-i.T."/>
            <person name="Hayashi T."/>
            <person name="Toyoda A."/>
            <person name="Oliveira C."/>
            <person name="Osipova E."/>
            <person name="Leigh N.D."/>
            <person name="Simon A."/>
            <person name="Yun M.H."/>
        </authorList>
    </citation>
    <scope>NUCLEOTIDE SEQUENCE</scope>
    <source>
        <strain evidence="1">20211129_DDA</strain>
        <tissue evidence="1">Liver</tissue>
    </source>
</reference>
<protein>
    <submittedName>
        <fullName evidence="1">Uncharacterized protein</fullName>
    </submittedName>
</protein>
<evidence type="ECO:0000313" key="1">
    <source>
        <dbReference type="EMBL" id="KAJ1089475.1"/>
    </source>
</evidence>